<name>A0A0F9DGQ7_9ZZZZ</name>
<sequence length="74" mass="7857">CRRRALGGAVWALLAGTVAYLILVPGAVAYFRFRVPAAPILSLAAGVAMASLADAVRRRNPFRIADCGLRIEGF</sequence>
<proteinExistence type="predicted"/>
<keyword evidence="1" id="KW-1133">Transmembrane helix</keyword>
<gene>
    <name evidence="2" type="ORF">LCGC14_2548380</name>
</gene>
<protein>
    <submittedName>
        <fullName evidence="2">Uncharacterized protein</fullName>
    </submittedName>
</protein>
<feature type="non-terminal residue" evidence="2">
    <location>
        <position position="1"/>
    </location>
</feature>
<dbReference type="EMBL" id="LAZR01041758">
    <property type="protein sequence ID" value="KKL11183.1"/>
    <property type="molecule type" value="Genomic_DNA"/>
</dbReference>
<keyword evidence="1" id="KW-0812">Transmembrane</keyword>
<feature type="transmembrane region" description="Helical" evidence="1">
    <location>
        <begin position="9"/>
        <end position="31"/>
    </location>
</feature>
<evidence type="ECO:0000313" key="2">
    <source>
        <dbReference type="EMBL" id="KKL11183.1"/>
    </source>
</evidence>
<comment type="caution">
    <text evidence="2">The sequence shown here is derived from an EMBL/GenBank/DDBJ whole genome shotgun (WGS) entry which is preliminary data.</text>
</comment>
<keyword evidence="1" id="KW-0472">Membrane</keyword>
<evidence type="ECO:0000256" key="1">
    <source>
        <dbReference type="SAM" id="Phobius"/>
    </source>
</evidence>
<organism evidence="2">
    <name type="scientific">marine sediment metagenome</name>
    <dbReference type="NCBI Taxonomy" id="412755"/>
    <lineage>
        <taxon>unclassified sequences</taxon>
        <taxon>metagenomes</taxon>
        <taxon>ecological metagenomes</taxon>
    </lineage>
</organism>
<dbReference type="AlphaFoldDB" id="A0A0F9DGQ7"/>
<feature type="transmembrane region" description="Helical" evidence="1">
    <location>
        <begin position="37"/>
        <end position="56"/>
    </location>
</feature>
<reference evidence="2" key="1">
    <citation type="journal article" date="2015" name="Nature">
        <title>Complex archaea that bridge the gap between prokaryotes and eukaryotes.</title>
        <authorList>
            <person name="Spang A."/>
            <person name="Saw J.H."/>
            <person name="Jorgensen S.L."/>
            <person name="Zaremba-Niedzwiedzka K."/>
            <person name="Martijn J."/>
            <person name="Lind A.E."/>
            <person name="van Eijk R."/>
            <person name="Schleper C."/>
            <person name="Guy L."/>
            <person name="Ettema T.J."/>
        </authorList>
    </citation>
    <scope>NUCLEOTIDE SEQUENCE</scope>
</reference>
<accession>A0A0F9DGQ7</accession>